<evidence type="ECO:0000256" key="3">
    <source>
        <dbReference type="ARBA" id="ARBA00023125"/>
    </source>
</evidence>
<feature type="domain" description="HTH lysR-type" evidence="5">
    <location>
        <begin position="1"/>
        <end position="58"/>
    </location>
</feature>
<dbReference type="Gene3D" id="1.10.10.10">
    <property type="entry name" value="Winged helix-like DNA-binding domain superfamily/Winged helix DNA-binding domain"/>
    <property type="match status" value="1"/>
</dbReference>
<evidence type="ECO:0000313" key="7">
    <source>
        <dbReference type="Proteomes" id="UP000233440"/>
    </source>
</evidence>
<evidence type="ECO:0000259" key="5">
    <source>
        <dbReference type="PROSITE" id="PS50931"/>
    </source>
</evidence>
<accession>A0A2N3LKB2</accession>
<dbReference type="PANTHER" id="PTHR30419">
    <property type="entry name" value="HTH-TYPE TRANSCRIPTIONAL REGULATOR YBHD"/>
    <property type="match status" value="1"/>
</dbReference>
<dbReference type="GO" id="GO:0003677">
    <property type="term" value="F:DNA binding"/>
    <property type="evidence" value="ECO:0007669"/>
    <property type="project" value="UniProtKB-KW"/>
</dbReference>
<dbReference type="PROSITE" id="PS50931">
    <property type="entry name" value="HTH_LYSR"/>
    <property type="match status" value="1"/>
</dbReference>
<dbReference type="SUPFAM" id="SSF53850">
    <property type="entry name" value="Periplasmic binding protein-like II"/>
    <property type="match status" value="1"/>
</dbReference>
<dbReference type="InterPro" id="IPR005119">
    <property type="entry name" value="LysR_subst-bd"/>
</dbReference>
<dbReference type="AlphaFoldDB" id="A0A2N3LKB2"/>
<sequence length="296" mass="33805">MDIKHLQYFIEVTKYNSFSIAAEHLFITQPTISKMIKNLETELGVSLFDRSRKQLTLTDAGKVILEQAKLVDKAFHNLELELDNLLGLKTGNIRIGLPPIIDAHFLLKFIGLFSEKYPGISFQLTEDGSKKVEEDVENNLLDVGIVVLPTNNDIFNYFSFMEEDLNLILHPSHPLAERDQIDLAELQNESFILFNKEFVLHDRIISACQSVGFAPKIISKSSQWSFIEEMVSWNLGVSLLPESLCHHLDDKKVKSIKVVNPTVSWNLGIIWGKNQYLSFAAREWLSFIKEELKKGL</sequence>
<evidence type="ECO:0000256" key="1">
    <source>
        <dbReference type="ARBA" id="ARBA00009437"/>
    </source>
</evidence>
<evidence type="ECO:0000256" key="2">
    <source>
        <dbReference type="ARBA" id="ARBA00023015"/>
    </source>
</evidence>
<dbReference type="InterPro" id="IPR050950">
    <property type="entry name" value="HTH-type_LysR_regulators"/>
</dbReference>
<dbReference type="FunFam" id="1.10.10.10:FF:000001">
    <property type="entry name" value="LysR family transcriptional regulator"/>
    <property type="match status" value="1"/>
</dbReference>
<dbReference type="CDD" id="cd08438">
    <property type="entry name" value="PBP2_CidR"/>
    <property type="match status" value="1"/>
</dbReference>
<dbReference type="NCBIfam" id="NF047520">
    <property type="entry name" value="trans_act_CidR"/>
    <property type="match status" value="1"/>
</dbReference>
<reference evidence="6 7" key="1">
    <citation type="submission" date="2017-11" db="EMBL/GenBank/DDBJ databases">
        <title>Bacillus camelliae sp. nov., isolated from pu'er tea.</title>
        <authorList>
            <person name="Niu L."/>
        </authorList>
    </citation>
    <scope>NUCLEOTIDE SEQUENCE [LARGE SCALE GENOMIC DNA]</scope>
    <source>
        <strain evidence="6 7">7578-1</strain>
    </source>
</reference>
<dbReference type="PANTHER" id="PTHR30419:SF8">
    <property type="entry name" value="NITROGEN ASSIMILATION TRANSCRIPTIONAL ACTIVATOR-RELATED"/>
    <property type="match status" value="1"/>
</dbReference>
<dbReference type="PRINTS" id="PR00039">
    <property type="entry name" value="HTHLYSR"/>
</dbReference>
<keyword evidence="4" id="KW-0804">Transcription</keyword>
<dbReference type="InterPro" id="IPR036388">
    <property type="entry name" value="WH-like_DNA-bd_sf"/>
</dbReference>
<proteinExistence type="inferred from homology"/>
<name>A0A2N3LKB2_9BACI</name>
<evidence type="ECO:0000256" key="4">
    <source>
        <dbReference type="ARBA" id="ARBA00023163"/>
    </source>
</evidence>
<keyword evidence="2" id="KW-0805">Transcription regulation</keyword>
<keyword evidence="7" id="KW-1185">Reference proteome</keyword>
<dbReference type="Pfam" id="PF03466">
    <property type="entry name" value="LysR_substrate"/>
    <property type="match status" value="1"/>
</dbReference>
<dbReference type="Gene3D" id="3.40.190.290">
    <property type="match status" value="1"/>
</dbReference>
<organism evidence="6 7">
    <name type="scientific">Heyndrickxia camelliae</name>
    <dbReference type="NCBI Taxonomy" id="1707093"/>
    <lineage>
        <taxon>Bacteria</taxon>
        <taxon>Bacillati</taxon>
        <taxon>Bacillota</taxon>
        <taxon>Bacilli</taxon>
        <taxon>Bacillales</taxon>
        <taxon>Bacillaceae</taxon>
        <taxon>Heyndrickxia</taxon>
    </lineage>
</organism>
<dbReference type="RefSeq" id="WP_101354393.1">
    <property type="nucleotide sequence ID" value="NZ_PIQO01000007.1"/>
</dbReference>
<keyword evidence="3" id="KW-0238">DNA-binding</keyword>
<dbReference type="SUPFAM" id="SSF46785">
    <property type="entry name" value="Winged helix' DNA-binding domain"/>
    <property type="match status" value="1"/>
</dbReference>
<protein>
    <submittedName>
        <fullName evidence="6">LysR family transcriptional regulator</fullName>
    </submittedName>
</protein>
<comment type="caution">
    <text evidence="6">The sequence shown here is derived from an EMBL/GenBank/DDBJ whole genome shotgun (WGS) entry which is preliminary data.</text>
</comment>
<dbReference type="Proteomes" id="UP000233440">
    <property type="component" value="Unassembled WGS sequence"/>
</dbReference>
<dbReference type="InterPro" id="IPR036390">
    <property type="entry name" value="WH_DNA-bd_sf"/>
</dbReference>
<comment type="similarity">
    <text evidence="1">Belongs to the LysR transcriptional regulatory family.</text>
</comment>
<dbReference type="InterPro" id="IPR000847">
    <property type="entry name" value="LysR_HTH_N"/>
</dbReference>
<dbReference type="Pfam" id="PF00126">
    <property type="entry name" value="HTH_1"/>
    <property type="match status" value="1"/>
</dbReference>
<dbReference type="GO" id="GO:0003700">
    <property type="term" value="F:DNA-binding transcription factor activity"/>
    <property type="evidence" value="ECO:0007669"/>
    <property type="project" value="InterPro"/>
</dbReference>
<dbReference type="OrthoDB" id="9803735at2"/>
<gene>
    <name evidence="6" type="ORF">CWO92_11740</name>
</gene>
<dbReference type="EMBL" id="PIQO01000007">
    <property type="protein sequence ID" value="PKR85027.1"/>
    <property type="molecule type" value="Genomic_DNA"/>
</dbReference>
<evidence type="ECO:0000313" key="6">
    <source>
        <dbReference type="EMBL" id="PKR85027.1"/>
    </source>
</evidence>
<dbReference type="GO" id="GO:0005829">
    <property type="term" value="C:cytosol"/>
    <property type="evidence" value="ECO:0007669"/>
    <property type="project" value="TreeGrafter"/>
</dbReference>